<dbReference type="GO" id="GO:0006139">
    <property type="term" value="P:nucleobase-containing compound metabolic process"/>
    <property type="evidence" value="ECO:0007669"/>
    <property type="project" value="UniProtKB-ARBA"/>
</dbReference>
<proteinExistence type="predicted"/>
<dbReference type="SUPFAM" id="SSF53927">
    <property type="entry name" value="Cytidine deaminase-like"/>
    <property type="match status" value="1"/>
</dbReference>
<dbReference type="Pfam" id="PF00383">
    <property type="entry name" value="dCMP_cyt_deam_1"/>
    <property type="match status" value="1"/>
</dbReference>
<feature type="region of interest" description="Disordered" evidence="1">
    <location>
        <begin position="69"/>
        <end position="90"/>
    </location>
</feature>
<dbReference type="GO" id="GO:0003824">
    <property type="term" value="F:catalytic activity"/>
    <property type="evidence" value="ECO:0007669"/>
    <property type="project" value="InterPro"/>
</dbReference>
<evidence type="ECO:0000259" key="2">
    <source>
        <dbReference type="PROSITE" id="PS51747"/>
    </source>
</evidence>
<sequence length="201" mass="21712">MPITLKPSALSSEITINHGKNKPEGSRNGDLEYLRACVALAREAVSTGDAPFGSVLVNTSTNTILARDRNRTVSGSSPLLHGSPPGPDPTLHPEFTIARWAGLNLSPEERAVCTVYTSGEHCAMCSAAHAYVGLGRIVFASSTVQLGRWLEELGENKKRALRPLSINDVAPGVEVHGPVEEFADEIRDLHRQHRDSREKAS</sequence>
<dbReference type="PANTHER" id="PTHR11079:SF179">
    <property type="entry name" value="TRNA(ADENINE(34)) DEAMINASE, CHLOROPLASTIC"/>
    <property type="match status" value="1"/>
</dbReference>
<dbReference type="CDD" id="cd01285">
    <property type="entry name" value="nucleoside_deaminase"/>
    <property type="match status" value="1"/>
</dbReference>
<reference evidence="3" key="1">
    <citation type="submission" date="2022-10" db="EMBL/GenBank/DDBJ databases">
        <title>Determination and structural analysis of whole genome sequence of Sarocladium strictum F4-1.</title>
        <authorList>
            <person name="Hu L."/>
            <person name="Jiang Y."/>
        </authorList>
    </citation>
    <scope>NUCLEOTIDE SEQUENCE</scope>
    <source>
        <strain evidence="3">F4-1</strain>
    </source>
</reference>
<dbReference type="PANTHER" id="PTHR11079">
    <property type="entry name" value="CYTOSINE DEAMINASE FAMILY MEMBER"/>
    <property type="match status" value="1"/>
</dbReference>
<dbReference type="InterPro" id="IPR016193">
    <property type="entry name" value="Cytidine_deaminase-like"/>
</dbReference>
<keyword evidence="4" id="KW-1185">Reference proteome</keyword>
<evidence type="ECO:0000313" key="4">
    <source>
        <dbReference type="Proteomes" id="UP001175261"/>
    </source>
</evidence>
<feature type="domain" description="CMP/dCMP-type deaminase" evidence="2">
    <location>
        <begin position="28"/>
        <end position="150"/>
    </location>
</feature>
<comment type="caution">
    <text evidence="3">The sequence shown here is derived from an EMBL/GenBank/DDBJ whole genome shotgun (WGS) entry which is preliminary data.</text>
</comment>
<organism evidence="3 4">
    <name type="scientific">Sarocladium strictum</name>
    <name type="common">Black bundle disease fungus</name>
    <name type="synonym">Acremonium strictum</name>
    <dbReference type="NCBI Taxonomy" id="5046"/>
    <lineage>
        <taxon>Eukaryota</taxon>
        <taxon>Fungi</taxon>
        <taxon>Dikarya</taxon>
        <taxon>Ascomycota</taxon>
        <taxon>Pezizomycotina</taxon>
        <taxon>Sordariomycetes</taxon>
        <taxon>Hypocreomycetidae</taxon>
        <taxon>Hypocreales</taxon>
        <taxon>Sarocladiaceae</taxon>
        <taxon>Sarocladium</taxon>
    </lineage>
</organism>
<dbReference type="InterPro" id="IPR002125">
    <property type="entry name" value="CMP_dCMP_dom"/>
</dbReference>
<evidence type="ECO:0000256" key="1">
    <source>
        <dbReference type="SAM" id="MobiDB-lite"/>
    </source>
</evidence>
<dbReference type="EMBL" id="JAPDFR010000003">
    <property type="protein sequence ID" value="KAK0388208.1"/>
    <property type="molecule type" value="Genomic_DNA"/>
</dbReference>
<dbReference type="PROSITE" id="PS51747">
    <property type="entry name" value="CYT_DCMP_DEAMINASES_2"/>
    <property type="match status" value="1"/>
</dbReference>
<accession>A0AA39GIW5</accession>
<dbReference type="AlphaFoldDB" id="A0AA39GIW5"/>
<evidence type="ECO:0000313" key="3">
    <source>
        <dbReference type="EMBL" id="KAK0388208.1"/>
    </source>
</evidence>
<dbReference type="Proteomes" id="UP001175261">
    <property type="component" value="Unassembled WGS sequence"/>
</dbReference>
<dbReference type="Gene3D" id="3.40.140.10">
    <property type="entry name" value="Cytidine Deaminase, domain 2"/>
    <property type="match status" value="1"/>
</dbReference>
<feature type="compositionally biased region" description="Low complexity" evidence="1">
    <location>
        <begin position="74"/>
        <end position="83"/>
    </location>
</feature>
<gene>
    <name evidence="3" type="ORF">NLU13_4453</name>
</gene>
<name>A0AA39GIW5_SARSR</name>
<protein>
    <recommendedName>
        <fullName evidence="2">CMP/dCMP-type deaminase domain-containing protein</fullName>
    </recommendedName>
</protein>